<feature type="domain" description="14-3-3" evidence="3">
    <location>
        <begin position="5"/>
        <end position="227"/>
    </location>
</feature>
<feature type="site" description="Interaction with phosphoserine on interacting protein" evidence="2">
    <location>
        <position position="58"/>
    </location>
</feature>
<evidence type="ECO:0000256" key="2">
    <source>
        <dbReference type="PIRSR" id="PIRSR000868-1"/>
    </source>
</evidence>
<evidence type="ECO:0000313" key="4">
    <source>
        <dbReference type="EMBL" id="EFC41386.1"/>
    </source>
</evidence>
<dbReference type="InterPro" id="IPR023410">
    <property type="entry name" value="14-3-3_domain"/>
</dbReference>
<dbReference type="Gene3D" id="1.20.190.20">
    <property type="entry name" value="14-3-3 domain"/>
    <property type="match status" value="1"/>
</dbReference>
<dbReference type="eggNOG" id="KOG0841">
    <property type="taxonomic scope" value="Eukaryota"/>
</dbReference>
<dbReference type="CDD" id="cd08774">
    <property type="entry name" value="14-3-3"/>
    <property type="match status" value="1"/>
</dbReference>
<keyword evidence="5" id="KW-1185">Reference proteome</keyword>
<gene>
    <name evidence="4" type="ORF">NAEGRDRAFT_58822</name>
</gene>
<dbReference type="AlphaFoldDB" id="D2VP84"/>
<protein>
    <submittedName>
        <fullName evidence="4">14-3-3 like protein</fullName>
    </submittedName>
</protein>
<dbReference type="GeneID" id="8856065"/>
<dbReference type="OrthoDB" id="10260625at2759"/>
<reference evidence="4 5" key="1">
    <citation type="journal article" date="2010" name="Cell">
        <title>The genome of Naegleria gruberi illuminates early eukaryotic versatility.</title>
        <authorList>
            <person name="Fritz-Laylin L.K."/>
            <person name="Prochnik S.E."/>
            <person name="Ginger M.L."/>
            <person name="Dacks J.B."/>
            <person name="Carpenter M.L."/>
            <person name="Field M.C."/>
            <person name="Kuo A."/>
            <person name="Paredez A."/>
            <person name="Chapman J."/>
            <person name="Pham J."/>
            <person name="Shu S."/>
            <person name="Neupane R."/>
            <person name="Cipriano M."/>
            <person name="Mancuso J."/>
            <person name="Tu H."/>
            <person name="Salamov A."/>
            <person name="Lindquist E."/>
            <person name="Shapiro H."/>
            <person name="Lucas S."/>
            <person name="Grigoriev I.V."/>
            <person name="Cande W.Z."/>
            <person name="Fulton C."/>
            <person name="Rokhsar D.S."/>
            <person name="Dawson S.C."/>
        </authorList>
    </citation>
    <scope>NUCLEOTIDE SEQUENCE [LARGE SCALE GENOMIC DNA]</scope>
    <source>
        <strain evidence="4 5">NEG-M</strain>
    </source>
</reference>
<evidence type="ECO:0000259" key="3">
    <source>
        <dbReference type="SMART" id="SM00101"/>
    </source>
</evidence>
<dbReference type="PANTHER" id="PTHR18860">
    <property type="entry name" value="14-3-3 PROTEIN"/>
    <property type="match status" value="1"/>
</dbReference>
<dbReference type="RefSeq" id="XP_002674130.1">
    <property type="nucleotide sequence ID" value="XM_002674084.1"/>
</dbReference>
<dbReference type="Pfam" id="PF00244">
    <property type="entry name" value="14-3-3"/>
    <property type="match status" value="1"/>
</dbReference>
<dbReference type="InterPro" id="IPR000308">
    <property type="entry name" value="14-3-3"/>
</dbReference>
<evidence type="ECO:0000256" key="1">
    <source>
        <dbReference type="ARBA" id="ARBA00006141"/>
    </source>
</evidence>
<dbReference type="KEGG" id="ngr:NAEGRDRAFT_58822"/>
<dbReference type="InParanoid" id="D2VP84"/>
<dbReference type="VEuPathDB" id="AmoebaDB:NAEGRDRAFT_58822"/>
<dbReference type="InterPro" id="IPR036815">
    <property type="entry name" value="14-3-3_dom_sf"/>
</dbReference>
<feature type="site" description="Interaction with phosphoserine on interacting protein" evidence="2">
    <location>
        <position position="129"/>
    </location>
</feature>
<dbReference type="SUPFAM" id="SSF48445">
    <property type="entry name" value="14-3-3 protein"/>
    <property type="match status" value="1"/>
</dbReference>
<sequence>MHNSRVDVLFLAKVFDQAERYEEIAQLLKEIVQSDVELSPDERSLLSVAYKNMMGSKRNAWRIISSLQLKYENTSQSEMIKNYRIKIRNEIVDLGNEVLQLLDQHLIPSNQSDNVSAVFFQKMKADYYRYIAELFINDENEFGKKVTENCLETYNLAKSMAENFLPVTHPVRLGLILNFSVFCTEIMKDYELGRQMAERAFHEAVSELETLSEEFYYETITILQLLR</sequence>
<dbReference type="PRINTS" id="PR00305">
    <property type="entry name" value="1433ZETA"/>
</dbReference>
<organism evidence="5">
    <name type="scientific">Naegleria gruberi</name>
    <name type="common">Amoeba</name>
    <dbReference type="NCBI Taxonomy" id="5762"/>
    <lineage>
        <taxon>Eukaryota</taxon>
        <taxon>Discoba</taxon>
        <taxon>Heterolobosea</taxon>
        <taxon>Tetramitia</taxon>
        <taxon>Eutetramitia</taxon>
        <taxon>Vahlkampfiidae</taxon>
        <taxon>Naegleria</taxon>
    </lineage>
</organism>
<accession>D2VP84</accession>
<dbReference type="PIRSF" id="PIRSF000868">
    <property type="entry name" value="14-3-3"/>
    <property type="match status" value="1"/>
</dbReference>
<dbReference type="OMA" id="NDENEFG"/>
<proteinExistence type="inferred from homology"/>
<evidence type="ECO:0000313" key="5">
    <source>
        <dbReference type="Proteomes" id="UP000006671"/>
    </source>
</evidence>
<dbReference type="SMART" id="SM00101">
    <property type="entry name" value="14_3_3"/>
    <property type="match status" value="1"/>
</dbReference>
<comment type="similarity">
    <text evidence="1">Belongs to the 14-3-3 family.</text>
</comment>
<dbReference type="Proteomes" id="UP000006671">
    <property type="component" value="Unassembled WGS sequence"/>
</dbReference>
<dbReference type="EMBL" id="GG738886">
    <property type="protein sequence ID" value="EFC41386.1"/>
    <property type="molecule type" value="Genomic_DNA"/>
</dbReference>
<dbReference type="STRING" id="5762.D2VP84"/>
<name>D2VP84_NAEGR</name>